<dbReference type="EMBL" id="JAROKS010000015">
    <property type="protein sequence ID" value="KAK1795611.1"/>
    <property type="molecule type" value="Genomic_DNA"/>
</dbReference>
<comment type="caution">
    <text evidence="2">The sequence shown here is derived from an EMBL/GenBank/DDBJ whole genome shotgun (WGS) entry which is preliminary data.</text>
</comment>
<feature type="compositionally biased region" description="Polar residues" evidence="1">
    <location>
        <begin position="1"/>
        <end position="13"/>
    </location>
</feature>
<keyword evidence="3" id="KW-1185">Reference proteome</keyword>
<sequence length="163" mass="18278">MAAERGSSTNATHVNVCKAESPGGFQPHTYRSPGEEWLKHAETTRVVSRASLRAIWTMTGHGAAWNSRTGAERIQHAETRQTLLWHTATQTESIPILYVLNKPATLTESVSFMKLYTLWNLLSDVLLGCKYLRGSLHQKDEDLNIRLCFSFQVTITKGDTAME</sequence>
<dbReference type="AlphaFoldDB" id="A0AAD8ZCT8"/>
<organism evidence="2 3">
    <name type="scientific">Electrophorus voltai</name>
    <dbReference type="NCBI Taxonomy" id="2609070"/>
    <lineage>
        <taxon>Eukaryota</taxon>
        <taxon>Metazoa</taxon>
        <taxon>Chordata</taxon>
        <taxon>Craniata</taxon>
        <taxon>Vertebrata</taxon>
        <taxon>Euteleostomi</taxon>
        <taxon>Actinopterygii</taxon>
        <taxon>Neopterygii</taxon>
        <taxon>Teleostei</taxon>
        <taxon>Ostariophysi</taxon>
        <taxon>Gymnotiformes</taxon>
        <taxon>Gymnotoidei</taxon>
        <taxon>Gymnotidae</taxon>
        <taxon>Electrophorus</taxon>
    </lineage>
</organism>
<gene>
    <name evidence="2" type="ORF">P4O66_001111</name>
</gene>
<evidence type="ECO:0000313" key="2">
    <source>
        <dbReference type="EMBL" id="KAK1795611.1"/>
    </source>
</evidence>
<name>A0AAD8ZCT8_9TELE</name>
<reference evidence="2" key="1">
    <citation type="submission" date="2023-03" db="EMBL/GenBank/DDBJ databases">
        <title>Electrophorus voltai genome.</title>
        <authorList>
            <person name="Bian C."/>
        </authorList>
    </citation>
    <scope>NUCLEOTIDE SEQUENCE</scope>
    <source>
        <strain evidence="2">CB-2022</strain>
        <tissue evidence="2">Muscle</tissue>
    </source>
</reference>
<feature type="region of interest" description="Disordered" evidence="1">
    <location>
        <begin position="1"/>
        <end position="31"/>
    </location>
</feature>
<protein>
    <submittedName>
        <fullName evidence="2">Uncharacterized protein</fullName>
    </submittedName>
</protein>
<proteinExistence type="predicted"/>
<accession>A0AAD8ZCT8</accession>
<evidence type="ECO:0000313" key="3">
    <source>
        <dbReference type="Proteomes" id="UP001239994"/>
    </source>
</evidence>
<dbReference type="Proteomes" id="UP001239994">
    <property type="component" value="Unassembled WGS sequence"/>
</dbReference>
<evidence type="ECO:0000256" key="1">
    <source>
        <dbReference type="SAM" id="MobiDB-lite"/>
    </source>
</evidence>